<sequence>MLNQESALLSTPERLSWMKPHPLLTDSTSLSIASSTIVCNNPRAARKGKENFRPKTFGKLAFFMAAQEAKALLLAARKRGSPLLWPCLCTMLYRHKPYLQINLDRYLRLFYFLCHLKLI</sequence>
<reference evidence="1 2" key="1">
    <citation type="submission" date="2021-06" db="EMBL/GenBank/DDBJ databases">
        <title>Caerostris extrusa draft genome.</title>
        <authorList>
            <person name="Kono N."/>
            <person name="Arakawa K."/>
        </authorList>
    </citation>
    <scope>NUCLEOTIDE SEQUENCE [LARGE SCALE GENOMIC DNA]</scope>
</reference>
<evidence type="ECO:0000313" key="2">
    <source>
        <dbReference type="Proteomes" id="UP001054945"/>
    </source>
</evidence>
<gene>
    <name evidence="1" type="ORF">CEXT_779401</name>
</gene>
<comment type="caution">
    <text evidence="1">The sequence shown here is derived from an EMBL/GenBank/DDBJ whole genome shotgun (WGS) entry which is preliminary data.</text>
</comment>
<protein>
    <submittedName>
        <fullName evidence="1">Uncharacterized protein</fullName>
    </submittedName>
</protein>
<accession>A0AAV4XC52</accession>
<name>A0AAV4XC52_CAEEX</name>
<dbReference type="EMBL" id="BPLR01000112">
    <property type="protein sequence ID" value="GIY92207.1"/>
    <property type="molecule type" value="Genomic_DNA"/>
</dbReference>
<proteinExistence type="predicted"/>
<dbReference type="AlphaFoldDB" id="A0AAV4XC52"/>
<organism evidence="1 2">
    <name type="scientific">Caerostris extrusa</name>
    <name type="common">Bark spider</name>
    <name type="synonym">Caerostris bankana</name>
    <dbReference type="NCBI Taxonomy" id="172846"/>
    <lineage>
        <taxon>Eukaryota</taxon>
        <taxon>Metazoa</taxon>
        <taxon>Ecdysozoa</taxon>
        <taxon>Arthropoda</taxon>
        <taxon>Chelicerata</taxon>
        <taxon>Arachnida</taxon>
        <taxon>Araneae</taxon>
        <taxon>Araneomorphae</taxon>
        <taxon>Entelegynae</taxon>
        <taxon>Araneoidea</taxon>
        <taxon>Araneidae</taxon>
        <taxon>Caerostris</taxon>
    </lineage>
</organism>
<dbReference type="Proteomes" id="UP001054945">
    <property type="component" value="Unassembled WGS sequence"/>
</dbReference>
<evidence type="ECO:0000313" key="1">
    <source>
        <dbReference type="EMBL" id="GIY92207.1"/>
    </source>
</evidence>
<keyword evidence="2" id="KW-1185">Reference proteome</keyword>